<dbReference type="EMBL" id="RCSW01000009">
    <property type="protein sequence ID" value="KAF7944734.1"/>
    <property type="molecule type" value="Genomic_DNA"/>
</dbReference>
<organism evidence="2 3">
    <name type="scientific">Botrytis byssoidea</name>
    <dbReference type="NCBI Taxonomy" id="139641"/>
    <lineage>
        <taxon>Eukaryota</taxon>
        <taxon>Fungi</taxon>
        <taxon>Dikarya</taxon>
        <taxon>Ascomycota</taxon>
        <taxon>Pezizomycotina</taxon>
        <taxon>Leotiomycetes</taxon>
        <taxon>Helotiales</taxon>
        <taxon>Sclerotiniaceae</taxon>
        <taxon>Botrytis</taxon>
    </lineage>
</organism>
<proteinExistence type="predicted"/>
<dbReference type="Proteomes" id="UP000710849">
    <property type="component" value="Unassembled WGS sequence"/>
</dbReference>
<comment type="caution">
    <text evidence="2">The sequence shown here is derived from an EMBL/GenBank/DDBJ whole genome shotgun (WGS) entry which is preliminary data.</text>
</comment>
<sequence>MLSSQLNTLAPSTPIKMHQKIVHKTLKGRVAKNIKKTVTSPKKQVSSPDEMVSSPEPTSATSPNHPNRLIHRPLSKQQAALLRGIKTSLEKSSNPVERVEPKQDQMDLDKKIGYPIQTKTSGRIQTKRSGKSNKPVFNSKFTRETTFSGVVKNKKEAKPVLLPNFSKCPKSPLAISEDRLLQLPNGKGFVALGREVVKFGVANVLRSLESDAMDTVSIHSCVPYKLLVVSLVYLIDLLSSREDYDWNYDGFNGYLLEEHNAKCAQFPEMDLEPETLILYYKGEVNEYGIA</sequence>
<feature type="compositionally biased region" description="Polar residues" evidence="1">
    <location>
        <begin position="55"/>
        <end position="65"/>
    </location>
</feature>
<accession>A0A9P5IKD0</accession>
<gene>
    <name evidence="2" type="ORF">EAE97_005367</name>
</gene>
<protein>
    <submittedName>
        <fullName evidence="2">Uncharacterized protein</fullName>
    </submittedName>
</protein>
<keyword evidence="3" id="KW-1185">Reference proteome</keyword>
<feature type="compositionally biased region" description="Polar residues" evidence="1">
    <location>
        <begin position="36"/>
        <end position="47"/>
    </location>
</feature>
<name>A0A9P5IKD0_9HELO</name>
<evidence type="ECO:0000256" key="1">
    <source>
        <dbReference type="SAM" id="MobiDB-lite"/>
    </source>
</evidence>
<feature type="region of interest" description="Disordered" evidence="1">
    <location>
        <begin position="32"/>
        <end position="69"/>
    </location>
</feature>
<reference evidence="2 3" key="1">
    <citation type="journal article" date="2020" name="Genome Biol. Evol.">
        <title>Comparative genomics of Sclerotiniaceae.</title>
        <authorList>
            <person name="Valero Jimenez C.A."/>
            <person name="Steentjes M."/>
            <person name="Scholten O.E."/>
            <person name="Van Kan J.A.L."/>
        </authorList>
    </citation>
    <scope>NUCLEOTIDE SEQUENCE [LARGE SCALE GENOMIC DNA]</scope>
    <source>
        <strain evidence="2 3">MUCL 94</strain>
    </source>
</reference>
<dbReference type="AlphaFoldDB" id="A0A9P5IKD0"/>
<dbReference type="GeneID" id="62148956"/>
<evidence type="ECO:0000313" key="3">
    <source>
        <dbReference type="Proteomes" id="UP000710849"/>
    </source>
</evidence>
<dbReference type="RefSeq" id="XP_038733216.1">
    <property type="nucleotide sequence ID" value="XM_038875879.1"/>
</dbReference>
<evidence type="ECO:0000313" key="2">
    <source>
        <dbReference type="EMBL" id="KAF7944734.1"/>
    </source>
</evidence>